<feature type="transmembrane region" description="Helical" evidence="1">
    <location>
        <begin position="27"/>
        <end position="50"/>
    </location>
</feature>
<dbReference type="PANTHER" id="PTHR14969:SF13">
    <property type="entry name" value="AT30094P"/>
    <property type="match status" value="1"/>
</dbReference>
<reference evidence="4" key="1">
    <citation type="journal article" date="2019" name="Int. J. Syst. Evol. Microbiol.">
        <title>The Global Catalogue of Microorganisms (GCM) 10K type strain sequencing project: providing services to taxonomists for standard genome sequencing and annotation.</title>
        <authorList>
            <consortium name="The Broad Institute Genomics Platform"/>
            <consortium name="The Broad Institute Genome Sequencing Center for Infectious Disease"/>
            <person name="Wu L."/>
            <person name="Ma J."/>
        </authorList>
    </citation>
    <scope>NUCLEOTIDE SEQUENCE [LARGE SCALE GENOMIC DNA]</scope>
    <source>
        <strain evidence="4">CGMCC 1.12606</strain>
    </source>
</reference>
<evidence type="ECO:0000259" key="2">
    <source>
        <dbReference type="SMART" id="SM00014"/>
    </source>
</evidence>
<feature type="transmembrane region" description="Helical" evidence="1">
    <location>
        <begin position="108"/>
        <end position="127"/>
    </location>
</feature>
<protein>
    <submittedName>
        <fullName evidence="3">Phosphatase PAP2 family protein</fullName>
    </submittedName>
</protein>
<sequence length="194" mass="22471">MWDRLLEWDRNTFIFLNSLGIEEYDAFWAYVTHTSSWIPLFALFALLFLLKYSRKEALARILTTLLLFGCVMALMYVTKEFVARLRPNNAHELKGIIRVLLRPEDYSFFSGHAANSFAITTLVVLFLRKKLPWVFLFFIWPFLFSLSRIYVGVHYPLDLIAGAMVGIFMAVVFYQGFRKFIERGSGLSRPGSGA</sequence>
<feature type="domain" description="Phosphatidic acid phosphatase type 2/haloperoxidase" evidence="2">
    <location>
        <begin position="59"/>
        <end position="174"/>
    </location>
</feature>
<feature type="transmembrane region" description="Helical" evidence="1">
    <location>
        <begin position="134"/>
        <end position="153"/>
    </location>
</feature>
<organism evidence="3 4">
    <name type="scientific">Muriicola marianensis</name>
    <dbReference type="NCBI Taxonomy" id="1324801"/>
    <lineage>
        <taxon>Bacteria</taxon>
        <taxon>Pseudomonadati</taxon>
        <taxon>Bacteroidota</taxon>
        <taxon>Flavobacteriia</taxon>
        <taxon>Flavobacteriales</taxon>
        <taxon>Flavobacteriaceae</taxon>
        <taxon>Muriicola</taxon>
    </lineage>
</organism>
<dbReference type="InterPro" id="IPR036938">
    <property type="entry name" value="PAP2/HPO_sf"/>
</dbReference>
<feature type="transmembrane region" description="Helical" evidence="1">
    <location>
        <begin position="159"/>
        <end position="177"/>
    </location>
</feature>
<dbReference type="PANTHER" id="PTHR14969">
    <property type="entry name" value="SPHINGOSINE-1-PHOSPHATE PHOSPHOHYDROLASE"/>
    <property type="match status" value="1"/>
</dbReference>
<feature type="transmembrane region" description="Helical" evidence="1">
    <location>
        <begin position="57"/>
        <end position="77"/>
    </location>
</feature>
<comment type="caution">
    <text evidence="3">The sequence shown here is derived from an EMBL/GenBank/DDBJ whole genome shotgun (WGS) entry which is preliminary data.</text>
</comment>
<dbReference type="RefSeq" id="WP_188369549.1">
    <property type="nucleotide sequence ID" value="NZ_BMFH01000001.1"/>
</dbReference>
<keyword evidence="1" id="KW-1133">Transmembrane helix</keyword>
<dbReference type="SMART" id="SM00014">
    <property type="entry name" value="acidPPc"/>
    <property type="match status" value="1"/>
</dbReference>
<dbReference type="Gene3D" id="1.20.144.10">
    <property type="entry name" value="Phosphatidic acid phosphatase type 2/haloperoxidase"/>
    <property type="match status" value="1"/>
</dbReference>
<accession>A0ABQ1QWF6</accession>
<proteinExistence type="predicted"/>
<dbReference type="EMBL" id="BMFH01000001">
    <property type="protein sequence ID" value="GGD44692.1"/>
    <property type="molecule type" value="Genomic_DNA"/>
</dbReference>
<gene>
    <name evidence="3" type="ORF">GCM10011361_09570</name>
</gene>
<evidence type="ECO:0000313" key="4">
    <source>
        <dbReference type="Proteomes" id="UP000625780"/>
    </source>
</evidence>
<keyword evidence="1" id="KW-0472">Membrane</keyword>
<name>A0ABQ1QWF6_9FLAO</name>
<evidence type="ECO:0000313" key="3">
    <source>
        <dbReference type="EMBL" id="GGD44692.1"/>
    </source>
</evidence>
<keyword evidence="4" id="KW-1185">Reference proteome</keyword>
<keyword evidence="1" id="KW-0812">Transmembrane</keyword>
<dbReference type="InterPro" id="IPR000326">
    <property type="entry name" value="PAP2/HPO"/>
</dbReference>
<evidence type="ECO:0000256" key="1">
    <source>
        <dbReference type="SAM" id="Phobius"/>
    </source>
</evidence>
<dbReference type="SUPFAM" id="SSF48317">
    <property type="entry name" value="Acid phosphatase/Vanadium-dependent haloperoxidase"/>
    <property type="match status" value="1"/>
</dbReference>
<dbReference type="Pfam" id="PF01569">
    <property type="entry name" value="PAP2"/>
    <property type="match status" value="1"/>
</dbReference>
<dbReference type="Proteomes" id="UP000625780">
    <property type="component" value="Unassembled WGS sequence"/>
</dbReference>